<dbReference type="GO" id="GO:0003723">
    <property type="term" value="F:RNA binding"/>
    <property type="evidence" value="ECO:0007669"/>
    <property type="project" value="InterPro"/>
</dbReference>
<dbReference type="SUPFAM" id="SSF54928">
    <property type="entry name" value="RNA-binding domain, RBD"/>
    <property type="match status" value="1"/>
</dbReference>
<dbReference type="InterPro" id="IPR012677">
    <property type="entry name" value="Nucleotide-bd_a/b_plait_sf"/>
</dbReference>
<dbReference type="Gene3D" id="3.30.70.330">
    <property type="match status" value="1"/>
</dbReference>
<evidence type="ECO:0000259" key="1">
    <source>
        <dbReference type="Pfam" id="PF00076"/>
    </source>
</evidence>
<dbReference type="InterPro" id="IPR035979">
    <property type="entry name" value="RBD_domain_sf"/>
</dbReference>
<dbReference type="Pfam" id="PF00076">
    <property type="entry name" value="RRM_1"/>
    <property type="match status" value="1"/>
</dbReference>
<comment type="caution">
    <text evidence="2">The sequence shown here is derived from an EMBL/GenBank/DDBJ whole genome shotgun (WGS) entry which is preliminary data.</text>
</comment>
<dbReference type="InterPro" id="IPR000504">
    <property type="entry name" value="RRM_dom"/>
</dbReference>
<gene>
    <name evidence="2" type="ORF">B9Z19DRAFT_986577</name>
</gene>
<evidence type="ECO:0000313" key="3">
    <source>
        <dbReference type="Proteomes" id="UP000244722"/>
    </source>
</evidence>
<proteinExistence type="predicted"/>
<keyword evidence="3" id="KW-1185">Reference proteome</keyword>
<organism evidence="2 3">
    <name type="scientific">Tuber borchii</name>
    <name type="common">White truffle</name>
    <dbReference type="NCBI Taxonomy" id="42251"/>
    <lineage>
        <taxon>Eukaryota</taxon>
        <taxon>Fungi</taxon>
        <taxon>Dikarya</taxon>
        <taxon>Ascomycota</taxon>
        <taxon>Pezizomycotina</taxon>
        <taxon>Pezizomycetes</taxon>
        <taxon>Pezizales</taxon>
        <taxon>Tuberaceae</taxon>
        <taxon>Tuber</taxon>
    </lineage>
</organism>
<sequence length="55" mass="6397">MALRCDQSIEVDTVSIFVGKLNPQITERELRDRFSIHGRIIDCNMVKRHSKQGRV</sequence>
<evidence type="ECO:0000313" key="2">
    <source>
        <dbReference type="EMBL" id="PUU77488.1"/>
    </source>
</evidence>
<dbReference type="STRING" id="42251.A0A2T6ZPR6"/>
<dbReference type="AlphaFoldDB" id="A0A2T6ZPR6"/>
<feature type="domain" description="RRM" evidence="1">
    <location>
        <begin position="16"/>
        <end position="48"/>
    </location>
</feature>
<dbReference type="EMBL" id="NESQ01000151">
    <property type="protein sequence ID" value="PUU77488.1"/>
    <property type="molecule type" value="Genomic_DNA"/>
</dbReference>
<name>A0A2T6ZPR6_TUBBO</name>
<dbReference type="Proteomes" id="UP000244722">
    <property type="component" value="Unassembled WGS sequence"/>
</dbReference>
<reference evidence="2 3" key="1">
    <citation type="submission" date="2017-04" db="EMBL/GenBank/DDBJ databases">
        <title>Draft genome sequence of Tuber borchii Vittad., a whitish edible truffle.</title>
        <authorList>
            <consortium name="DOE Joint Genome Institute"/>
            <person name="Murat C."/>
            <person name="Kuo A."/>
            <person name="Barry K.W."/>
            <person name="Clum A."/>
            <person name="Dockter R.B."/>
            <person name="Fauchery L."/>
            <person name="Iotti M."/>
            <person name="Kohler A."/>
            <person name="Labutti K."/>
            <person name="Lindquist E.A."/>
            <person name="Lipzen A."/>
            <person name="Ohm R.A."/>
            <person name="Wang M."/>
            <person name="Grigoriev I.V."/>
            <person name="Zambonelli A."/>
            <person name="Martin F.M."/>
        </authorList>
    </citation>
    <scope>NUCLEOTIDE SEQUENCE [LARGE SCALE GENOMIC DNA]</scope>
    <source>
        <strain evidence="2 3">Tbo3840</strain>
    </source>
</reference>
<accession>A0A2T6ZPR6</accession>
<dbReference type="OrthoDB" id="410044at2759"/>
<protein>
    <recommendedName>
        <fullName evidence="1">RRM domain-containing protein</fullName>
    </recommendedName>
</protein>